<protein>
    <submittedName>
        <fullName evidence="2">Uncharacterized protein</fullName>
    </submittedName>
</protein>
<organism evidence="1 2">
    <name type="scientific">Romanomermis culicivorax</name>
    <name type="common">Nematode worm</name>
    <dbReference type="NCBI Taxonomy" id="13658"/>
    <lineage>
        <taxon>Eukaryota</taxon>
        <taxon>Metazoa</taxon>
        <taxon>Ecdysozoa</taxon>
        <taxon>Nematoda</taxon>
        <taxon>Enoplea</taxon>
        <taxon>Dorylaimia</taxon>
        <taxon>Mermithida</taxon>
        <taxon>Mermithoidea</taxon>
        <taxon>Mermithidae</taxon>
        <taxon>Romanomermis</taxon>
    </lineage>
</organism>
<dbReference type="Proteomes" id="UP000887565">
    <property type="component" value="Unplaced"/>
</dbReference>
<evidence type="ECO:0000313" key="1">
    <source>
        <dbReference type="Proteomes" id="UP000887565"/>
    </source>
</evidence>
<dbReference type="WBParaSite" id="nRc.2.0.1.t27744-RA">
    <property type="protein sequence ID" value="nRc.2.0.1.t27744-RA"/>
    <property type="gene ID" value="nRc.2.0.1.g27744"/>
</dbReference>
<dbReference type="AlphaFoldDB" id="A0A915JNC5"/>
<accession>A0A915JNC5</accession>
<proteinExistence type="predicted"/>
<reference evidence="2" key="1">
    <citation type="submission" date="2022-11" db="UniProtKB">
        <authorList>
            <consortium name="WormBaseParasite"/>
        </authorList>
    </citation>
    <scope>IDENTIFICATION</scope>
</reference>
<name>A0A915JNC5_ROMCU</name>
<keyword evidence="1" id="KW-1185">Reference proteome</keyword>
<evidence type="ECO:0000313" key="2">
    <source>
        <dbReference type="WBParaSite" id="nRc.2.0.1.t27744-RA"/>
    </source>
</evidence>
<sequence length="109" mass="12097">MSPLRSRATDSIMPPTVDQITNNPCYLFRTIPQVLGLTLLLSLSPHFKIDYFMGSLIKYCTSKKVRDVIEIDYLISSKAAFAETPTATSCCSSASGYSLRGMPCTHHHH</sequence>